<organism evidence="14 15">
    <name type="scientific">Lutibacter agarilyticus</name>
    <dbReference type="NCBI Taxonomy" id="1109740"/>
    <lineage>
        <taxon>Bacteria</taxon>
        <taxon>Pseudomonadati</taxon>
        <taxon>Bacteroidota</taxon>
        <taxon>Flavobacteriia</taxon>
        <taxon>Flavobacteriales</taxon>
        <taxon>Flavobacteriaceae</taxon>
        <taxon>Lutibacter</taxon>
    </lineage>
</organism>
<dbReference type="AlphaFoldDB" id="A0A238VHL1"/>
<dbReference type="GO" id="GO:0000166">
    <property type="term" value="F:nucleotide binding"/>
    <property type="evidence" value="ECO:0007669"/>
    <property type="project" value="UniProtKB-KW"/>
</dbReference>
<dbReference type="GO" id="GO:0005737">
    <property type="term" value="C:cytoplasm"/>
    <property type="evidence" value="ECO:0007669"/>
    <property type="project" value="InterPro"/>
</dbReference>
<comment type="cofactor">
    <cofactor evidence="2">
        <name>Co(2+)</name>
        <dbReference type="ChEBI" id="CHEBI:48828"/>
    </cofactor>
</comment>
<dbReference type="PIRSF" id="PIRSF001455">
    <property type="entry name" value="DHQ_synth"/>
    <property type="match status" value="1"/>
</dbReference>
<gene>
    <name evidence="14" type="ORF">SAMN06265371_101358</name>
</gene>
<evidence type="ECO:0000256" key="11">
    <source>
        <dbReference type="NCBIfam" id="TIGR01357"/>
    </source>
</evidence>
<keyword evidence="9" id="KW-0456">Lyase</keyword>
<dbReference type="RefSeq" id="WP_089380013.1">
    <property type="nucleotide sequence ID" value="NZ_FZNT01000001.1"/>
</dbReference>
<keyword evidence="7" id="KW-0862">Zinc</keyword>
<comment type="function">
    <text evidence="4">Catalyzes the conversion of 3-deoxy-D-arabino-heptulosonate 7-phosphate (DAHP) to dehydroquinate (DHQ).</text>
</comment>
<feature type="domain" description="3-dehydroquinate synthase C-terminal" evidence="13">
    <location>
        <begin position="176"/>
        <end position="319"/>
    </location>
</feature>
<dbReference type="InterPro" id="IPR050071">
    <property type="entry name" value="Dehydroquinate_synthase"/>
</dbReference>
<name>A0A238VHL1_9FLAO</name>
<dbReference type="GO" id="GO:0046872">
    <property type="term" value="F:metal ion binding"/>
    <property type="evidence" value="ECO:0007669"/>
    <property type="project" value="UniProtKB-KW"/>
</dbReference>
<keyword evidence="8" id="KW-0520">NAD</keyword>
<evidence type="ECO:0000256" key="2">
    <source>
        <dbReference type="ARBA" id="ARBA00001941"/>
    </source>
</evidence>
<dbReference type="CDD" id="cd08195">
    <property type="entry name" value="DHQS"/>
    <property type="match status" value="1"/>
</dbReference>
<dbReference type="GO" id="GO:0003856">
    <property type="term" value="F:3-dehydroquinate synthase activity"/>
    <property type="evidence" value="ECO:0007669"/>
    <property type="project" value="UniProtKB-UniRule"/>
</dbReference>
<comment type="cofactor">
    <cofactor evidence="3">
        <name>Zn(2+)</name>
        <dbReference type="ChEBI" id="CHEBI:29105"/>
    </cofactor>
</comment>
<dbReference type="SUPFAM" id="SSF56796">
    <property type="entry name" value="Dehydroquinate synthase-like"/>
    <property type="match status" value="1"/>
</dbReference>
<evidence type="ECO:0000313" key="15">
    <source>
        <dbReference type="Proteomes" id="UP000198384"/>
    </source>
</evidence>
<dbReference type="Proteomes" id="UP000198384">
    <property type="component" value="Unassembled WGS sequence"/>
</dbReference>
<evidence type="ECO:0000256" key="6">
    <source>
        <dbReference type="ARBA" id="ARBA00022741"/>
    </source>
</evidence>
<dbReference type="InterPro" id="IPR030963">
    <property type="entry name" value="DHQ_synth_fam"/>
</dbReference>
<feature type="domain" description="3-dehydroquinate synthase N-terminal" evidence="12">
    <location>
        <begin position="62"/>
        <end position="174"/>
    </location>
</feature>
<evidence type="ECO:0000256" key="8">
    <source>
        <dbReference type="ARBA" id="ARBA00023027"/>
    </source>
</evidence>
<sequence>MQPILSNNYYVNFQEDAYIKLNKYIIDTPPSKIFILVDENTNENCLPILLQALETTQEIEIIEIEAGEENKNLDTCSGVWHALTDLGADRKSLMINLGGGVITDLGGFVASTFKRGIAFVNIPTTLLSMVDASVGGKTGVDLGVLKNQIGLFSDPEMVLIDTQYLNTVPEREIISGLAEIIKYGLTYDVTIWNKIRNFDELSLENISTLIHRSIEIKNEVVTEDPKEGGLRKVLNFGHTLGHAIESYFLESEEKDKLTHGEAIAIGMITECYISEKLLNFPSEEVAEIKMKSLKIYEKVQINKTDYDPIMELLIHDKKNVGGQVNFVLLTSYENFKVDCKVDKALLIEALDYYNS</sequence>
<keyword evidence="10" id="KW-0170">Cobalt</keyword>
<dbReference type="EC" id="4.2.3.4" evidence="11"/>
<reference evidence="14 15" key="1">
    <citation type="submission" date="2017-06" db="EMBL/GenBank/DDBJ databases">
        <authorList>
            <person name="Kim H.J."/>
            <person name="Triplett B.A."/>
        </authorList>
    </citation>
    <scope>NUCLEOTIDE SEQUENCE [LARGE SCALE GENOMIC DNA]</scope>
    <source>
        <strain evidence="14 15">DSM 29150</strain>
    </source>
</reference>
<dbReference type="EMBL" id="FZNT01000001">
    <property type="protein sequence ID" value="SNR33163.1"/>
    <property type="molecule type" value="Genomic_DNA"/>
</dbReference>
<proteinExistence type="predicted"/>
<dbReference type="InterPro" id="IPR016037">
    <property type="entry name" value="DHQ_synth_AroB"/>
</dbReference>
<protein>
    <recommendedName>
        <fullName evidence="11">3-dehydroquinate synthase</fullName>
        <ecNumber evidence="11">4.2.3.4</ecNumber>
    </recommendedName>
</protein>
<keyword evidence="15" id="KW-1185">Reference proteome</keyword>
<evidence type="ECO:0000256" key="7">
    <source>
        <dbReference type="ARBA" id="ARBA00022833"/>
    </source>
</evidence>
<dbReference type="InterPro" id="IPR056179">
    <property type="entry name" value="DHQS_C"/>
</dbReference>
<evidence type="ECO:0000256" key="10">
    <source>
        <dbReference type="ARBA" id="ARBA00023285"/>
    </source>
</evidence>
<dbReference type="InterPro" id="IPR030960">
    <property type="entry name" value="DHQS/DOIS_N"/>
</dbReference>
<evidence type="ECO:0000256" key="9">
    <source>
        <dbReference type="ARBA" id="ARBA00023239"/>
    </source>
</evidence>
<keyword evidence="6" id="KW-0547">Nucleotide-binding</keyword>
<accession>A0A238VHL1</accession>
<dbReference type="NCBIfam" id="TIGR01357">
    <property type="entry name" value="aroB"/>
    <property type="match status" value="1"/>
</dbReference>
<evidence type="ECO:0000256" key="1">
    <source>
        <dbReference type="ARBA" id="ARBA00001911"/>
    </source>
</evidence>
<dbReference type="Pfam" id="PF24621">
    <property type="entry name" value="DHQS_C"/>
    <property type="match status" value="1"/>
</dbReference>
<evidence type="ECO:0000259" key="12">
    <source>
        <dbReference type="Pfam" id="PF01761"/>
    </source>
</evidence>
<dbReference type="GO" id="GO:0009073">
    <property type="term" value="P:aromatic amino acid family biosynthetic process"/>
    <property type="evidence" value="ECO:0007669"/>
    <property type="project" value="InterPro"/>
</dbReference>
<dbReference type="GO" id="GO:0009423">
    <property type="term" value="P:chorismate biosynthetic process"/>
    <property type="evidence" value="ECO:0007669"/>
    <property type="project" value="UniProtKB-UniRule"/>
</dbReference>
<evidence type="ECO:0000313" key="14">
    <source>
        <dbReference type="EMBL" id="SNR33163.1"/>
    </source>
</evidence>
<dbReference type="PANTHER" id="PTHR43622">
    <property type="entry name" value="3-DEHYDROQUINATE SYNTHASE"/>
    <property type="match status" value="1"/>
</dbReference>
<dbReference type="FunFam" id="3.40.50.1970:FF:000007">
    <property type="entry name" value="Pentafunctional AROM polypeptide"/>
    <property type="match status" value="1"/>
</dbReference>
<dbReference type="Pfam" id="PF01761">
    <property type="entry name" value="DHQ_synthase"/>
    <property type="match status" value="1"/>
</dbReference>
<dbReference type="Gene3D" id="1.20.1090.10">
    <property type="entry name" value="Dehydroquinate synthase-like - alpha domain"/>
    <property type="match status" value="1"/>
</dbReference>
<evidence type="ECO:0000256" key="5">
    <source>
        <dbReference type="ARBA" id="ARBA00022723"/>
    </source>
</evidence>
<keyword evidence="5" id="KW-0479">Metal-binding</keyword>
<dbReference type="Gene3D" id="3.40.50.1970">
    <property type="match status" value="1"/>
</dbReference>
<dbReference type="OrthoDB" id="9806583at2"/>
<comment type="cofactor">
    <cofactor evidence="1">
        <name>NAD(+)</name>
        <dbReference type="ChEBI" id="CHEBI:57540"/>
    </cofactor>
</comment>
<dbReference type="PANTHER" id="PTHR43622:SF1">
    <property type="entry name" value="3-DEHYDROQUINATE SYNTHASE"/>
    <property type="match status" value="1"/>
</dbReference>
<evidence type="ECO:0000256" key="4">
    <source>
        <dbReference type="ARBA" id="ARBA00003485"/>
    </source>
</evidence>
<evidence type="ECO:0000259" key="13">
    <source>
        <dbReference type="Pfam" id="PF24621"/>
    </source>
</evidence>
<evidence type="ECO:0000256" key="3">
    <source>
        <dbReference type="ARBA" id="ARBA00001947"/>
    </source>
</evidence>